<sequence>MSKSCNIIEAHWSMLEHATRTNLSSPNILICGPPGVGKSTLANLLKENTELNTIDVSKIAIDTGCVSDTGCMTKLQCSILDGNTVIIFVAIGPFPS</sequence>
<dbReference type="KEGG" id="acep:105622658"/>
<dbReference type="CDD" id="cd02019">
    <property type="entry name" value="NK"/>
    <property type="match status" value="1"/>
</dbReference>
<dbReference type="SUPFAM" id="SSF52540">
    <property type="entry name" value="P-loop containing nucleoside triphosphate hydrolases"/>
    <property type="match status" value="1"/>
</dbReference>
<dbReference type="InterPro" id="IPR027417">
    <property type="entry name" value="P-loop_NTPase"/>
</dbReference>
<keyword evidence="2" id="KW-1185">Reference proteome</keyword>
<name>A0A158NPK2_ATTCE</name>
<dbReference type="AlphaFoldDB" id="A0A158NPK2"/>
<evidence type="ECO:0000313" key="2">
    <source>
        <dbReference type="Proteomes" id="UP000005205"/>
    </source>
</evidence>
<reference evidence="2" key="1">
    <citation type="journal article" date="2011" name="PLoS Genet.">
        <title>The genome sequence of the leaf-cutter ant Atta cephalotes reveals insights into its obligate symbiotic lifestyle.</title>
        <authorList>
            <person name="Suen G."/>
            <person name="Teiling C."/>
            <person name="Li L."/>
            <person name="Holt C."/>
            <person name="Abouheif E."/>
            <person name="Bornberg-Bauer E."/>
            <person name="Bouffard P."/>
            <person name="Caldera E.J."/>
            <person name="Cash E."/>
            <person name="Cavanaugh A."/>
            <person name="Denas O."/>
            <person name="Elhaik E."/>
            <person name="Fave M.J."/>
            <person name="Gadau J."/>
            <person name="Gibson J.D."/>
            <person name="Graur D."/>
            <person name="Grubbs K.J."/>
            <person name="Hagen D.E."/>
            <person name="Harkins T.T."/>
            <person name="Helmkampf M."/>
            <person name="Hu H."/>
            <person name="Johnson B.R."/>
            <person name="Kim J."/>
            <person name="Marsh S.E."/>
            <person name="Moeller J.A."/>
            <person name="Munoz-Torres M.C."/>
            <person name="Murphy M.C."/>
            <person name="Naughton M.C."/>
            <person name="Nigam S."/>
            <person name="Overson R."/>
            <person name="Rajakumar R."/>
            <person name="Reese J.T."/>
            <person name="Scott J.J."/>
            <person name="Smith C.R."/>
            <person name="Tao S."/>
            <person name="Tsutsui N.D."/>
            <person name="Viljakainen L."/>
            <person name="Wissler L."/>
            <person name="Yandell M.D."/>
            <person name="Zimmer F."/>
            <person name="Taylor J."/>
            <person name="Slater S.C."/>
            <person name="Clifton S.W."/>
            <person name="Warren W.C."/>
            <person name="Elsik C.G."/>
            <person name="Smith C.D."/>
            <person name="Weinstock G.M."/>
            <person name="Gerardo N.M."/>
            <person name="Currie C.R."/>
        </authorList>
    </citation>
    <scope>NUCLEOTIDE SEQUENCE [LARGE SCALE GENOMIC DNA]</scope>
</reference>
<dbReference type="Gene3D" id="3.40.50.300">
    <property type="entry name" value="P-loop containing nucleotide triphosphate hydrolases"/>
    <property type="match status" value="1"/>
</dbReference>
<protein>
    <submittedName>
        <fullName evidence="1">Uncharacterized protein</fullName>
    </submittedName>
</protein>
<organism evidence="1 2">
    <name type="scientific">Atta cephalotes</name>
    <name type="common">Leafcutter ant</name>
    <dbReference type="NCBI Taxonomy" id="12957"/>
    <lineage>
        <taxon>Eukaryota</taxon>
        <taxon>Metazoa</taxon>
        <taxon>Ecdysozoa</taxon>
        <taxon>Arthropoda</taxon>
        <taxon>Hexapoda</taxon>
        <taxon>Insecta</taxon>
        <taxon>Pterygota</taxon>
        <taxon>Neoptera</taxon>
        <taxon>Endopterygota</taxon>
        <taxon>Hymenoptera</taxon>
        <taxon>Apocrita</taxon>
        <taxon>Aculeata</taxon>
        <taxon>Formicoidea</taxon>
        <taxon>Formicidae</taxon>
        <taxon>Myrmicinae</taxon>
        <taxon>Atta</taxon>
    </lineage>
</organism>
<dbReference type="STRING" id="12957.A0A158NPK2"/>
<gene>
    <name evidence="1" type="primary">105622658</name>
</gene>
<evidence type="ECO:0000313" key="1">
    <source>
        <dbReference type="EnsemblMetazoa" id="XP_012059460.1"/>
    </source>
</evidence>
<reference evidence="1" key="2">
    <citation type="submission" date="2016-04" db="UniProtKB">
        <authorList>
            <consortium name="EnsemblMetazoa"/>
        </authorList>
    </citation>
    <scope>IDENTIFICATION</scope>
</reference>
<dbReference type="Proteomes" id="UP000005205">
    <property type="component" value="Unassembled WGS sequence"/>
</dbReference>
<dbReference type="EMBL" id="ADTU01022546">
    <property type="status" value="NOT_ANNOTATED_CDS"/>
    <property type="molecule type" value="Genomic_DNA"/>
</dbReference>
<dbReference type="InParanoid" id="A0A158NPK2"/>
<dbReference type="EnsemblMetazoa" id="XM_012204070.1">
    <property type="protein sequence ID" value="XP_012059460.1"/>
    <property type="gene ID" value="LOC105622658"/>
</dbReference>
<proteinExistence type="predicted"/>
<dbReference type="Pfam" id="PF13238">
    <property type="entry name" value="AAA_18"/>
    <property type="match status" value="1"/>
</dbReference>
<dbReference type="OrthoDB" id="10251185at2759"/>
<accession>A0A158NPK2</accession>